<name>A0A1Q9E0E0_SYMMI</name>
<evidence type="ECO:0000256" key="1">
    <source>
        <dbReference type="SAM" id="MobiDB-lite"/>
    </source>
</evidence>
<gene>
    <name evidence="2" type="ORF">AK812_SmicGene16403</name>
</gene>
<feature type="compositionally biased region" description="Low complexity" evidence="1">
    <location>
        <begin position="117"/>
        <end position="163"/>
    </location>
</feature>
<dbReference type="AlphaFoldDB" id="A0A1Q9E0E0"/>
<reference evidence="2 3" key="1">
    <citation type="submission" date="2016-02" db="EMBL/GenBank/DDBJ databases">
        <title>Genome analysis of coral dinoflagellate symbionts highlights evolutionary adaptations to a symbiotic lifestyle.</title>
        <authorList>
            <person name="Aranda M."/>
            <person name="Li Y."/>
            <person name="Liew Y.J."/>
            <person name="Baumgarten S."/>
            <person name="Simakov O."/>
            <person name="Wilson M."/>
            <person name="Piel J."/>
            <person name="Ashoor H."/>
            <person name="Bougouffa S."/>
            <person name="Bajic V.B."/>
            <person name="Ryu T."/>
            <person name="Ravasi T."/>
            <person name="Bayer T."/>
            <person name="Micklem G."/>
            <person name="Kim H."/>
            <person name="Bhak J."/>
            <person name="Lajeunesse T.C."/>
            <person name="Voolstra C.R."/>
        </authorList>
    </citation>
    <scope>NUCLEOTIDE SEQUENCE [LARGE SCALE GENOMIC DNA]</scope>
    <source>
        <strain evidence="2 3">CCMP2467</strain>
    </source>
</reference>
<comment type="caution">
    <text evidence="2">The sequence shown here is derived from an EMBL/GenBank/DDBJ whole genome shotgun (WGS) entry which is preliminary data.</text>
</comment>
<proteinExistence type="predicted"/>
<sequence length="1091" mass="119809">MRHCPLLQDGDFSDMEEATDAPECVITTSEGRTVLQAFDYEVDLPDCSDGWKCYRDGTSGDWIVATGKNEKQRWVKQLVLLKRARPLHVAANPGEPGTAAGSPMPTAPVPPPPAPKSPEQAPKATLPEAAVPAVAPTDVTPPKAAAENPETVPAVPAASVAEPKAADTGGPKSTLAKRAAKAMDKHALYSENMYAQIYRAAFSKSMSGAVFMLLRALNHALCVGSGRRLADFRVPVEVADEEAMGFRCLNLLFGPMWLRGCPLPEYCHPVWGDVSRALNSAKLRGSVMKGTLLTNFYKGPFQSRTNTFHLKEAAKLFAQTASEDELDLLSPGYAFDMGLPEDTILTPEMVLQSPGISSNLPQDEKADVCRGMHKNIAGNRDNDEQEAPPAIAAEEPATRKAFNLLRSSYANTADFVTDLFAEQALKLKLRLISFDLEDLHLEYSRSLQQLQRGQEAMMTFQAERSAGSWFHTVNDMLARSMSPLLVATLGMHPAPMRGARPHDPEHPILQTDQTLVQLHWTFLVDLIANRVWSQSFYSLTWPFILAQAFLPEHRARSNASVLWKASCTAVLELESFVAANPTNGSAAALLGDIGSNTWQITREIFVLGTQTSWNPEDSEIRATAWALFASPAATKDLLESAFNFVKDSSERQSRVGKMSPWTRYSYLAVNPHAQQSGAQQSTVDRSDFIRLSGVPAAIQDVLNLKPFTPSATPLHEQTPSAAEIHKRWRPAGYAANRQSAAAMALTLKLKNDFRMAQHAWVAAGCFLRSREFYFHKLNKRYMLCLGFFKWCAAAIPAEAFLRPMMNKSYPTYEFCFDLSESCVWEHVPTRVLAAGALPADVGGYGCLPLIAGPQAPILESGIRAGMQLSVAELRNILQLRNIDPPPNKTGSGANGNVVKRDLVTVLVNALFPDMNEQTRTELIEKMAGKPRENTSLDESELNLKLVAHLDVQEQPHFKTIVKDALDHLEATKERARLKEKQREMHAAEGRDAPAAGVNPFAGAHGSCGERASAPRAKVFDWCRTTYHLCFGDHPHYDKDYAALLGPYVAWPEELAESYGDRCKFVLVCVDGAADEARAFAEEHGPSDALSC</sequence>
<evidence type="ECO:0000313" key="2">
    <source>
        <dbReference type="EMBL" id="OLQ00891.1"/>
    </source>
</evidence>
<organism evidence="2 3">
    <name type="scientific">Symbiodinium microadriaticum</name>
    <name type="common">Dinoflagellate</name>
    <name type="synonym">Zooxanthella microadriatica</name>
    <dbReference type="NCBI Taxonomy" id="2951"/>
    <lineage>
        <taxon>Eukaryota</taxon>
        <taxon>Sar</taxon>
        <taxon>Alveolata</taxon>
        <taxon>Dinophyceae</taxon>
        <taxon>Suessiales</taxon>
        <taxon>Symbiodiniaceae</taxon>
        <taxon>Symbiodinium</taxon>
    </lineage>
</organism>
<feature type="compositionally biased region" description="Pro residues" evidence="1">
    <location>
        <begin position="105"/>
        <end position="116"/>
    </location>
</feature>
<accession>A0A1Q9E0E0</accession>
<keyword evidence="3" id="KW-1185">Reference proteome</keyword>
<dbReference type="Proteomes" id="UP000186817">
    <property type="component" value="Unassembled WGS sequence"/>
</dbReference>
<feature type="region of interest" description="Disordered" evidence="1">
    <location>
        <begin position="89"/>
        <end position="173"/>
    </location>
</feature>
<evidence type="ECO:0000313" key="3">
    <source>
        <dbReference type="Proteomes" id="UP000186817"/>
    </source>
</evidence>
<protein>
    <submittedName>
        <fullName evidence="2">Uncharacterized protein</fullName>
    </submittedName>
</protein>
<dbReference type="OrthoDB" id="408660at2759"/>
<dbReference type="EMBL" id="LSRX01000311">
    <property type="protein sequence ID" value="OLQ00891.1"/>
    <property type="molecule type" value="Genomic_DNA"/>
</dbReference>